<gene>
    <name evidence="10" type="ORF">I206_06884</name>
    <name evidence="11" type="ORF">I206_102024</name>
</gene>
<feature type="compositionally biased region" description="Polar residues" evidence="8">
    <location>
        <begin position="291"/>
        <end position="308"/>
    </location>
</feature>
<feature type="binding site" evidence="7">
    <location>
        <position position="1542"/>
    </location>
    <ligand>
        <name>ATP</name>
        <dbReference type="ChEBI" id="CHEBI:30616"/>
    </ligand>
</feature>
<keyword evidence="3" id="KW-0808">Transferase</keyword>
<dbReference type="InterPro" id="IPR008271">
    <property type="entry name" value="Ser/Thr_kinase_AS"/>
</dbReference>
<evidence type="ECO:0000256" key="5">
    <source>
        <dbReference type="ARBA" id="ARBA00022777"/>
    </source>
</evidence>
<feature type="compositionally biased region" description="Pro residues" evidence="8">
    <location>
        <begin position="138"/>
        <end position="152"/>
    </location>
</feature>
<keyword evidence="2" id="KW-0723">Serine/threonine-protein kinase</keyword>
<evidence type="ECO:0000313" key="11">
    <source>
        <dbReference type="EMBL" id="WWC68103.1"/>
    </source>
</evidence>
<evidence type="ECO:0000313" key="12">
    <source>
        <dbReference type="Proteomes" id="UP000094020"/>
    </source>
</evidence>
<feature type="compositionally biased region" description="Low complexity" evidence="8">
    <location>
        <begin position="550"/>
        <end position="560"/>
    </location>
</feature>
<feature type="compositionally biased region" description="Basic and acidic residues" evidence="8">
    <location>
        <begin position="708"/>
        <end position="726"/>
    </location>
</feature>
<dbReference type="STRING" id="1296096.A0A1B9HV21"/>
<dbReference type="OrthoDB" id="266718at2759"/>
<feature type="compositionally biased region" description="Low complexity" evidence="8">
    <location>
        <begin position="96"/>
        <end position="120"/>
    </location>
</feature>
<feature type="compositionally biased region" description="Polar residues" evidence="8">
    <location>
        <begin position="1002"/>
        <end position="1014"/>
    </location>
</feature>
<reference evidence="11" key="2">
    <citation type="submission" date="2013-07" db="EMBL/GenBank/DDBJ databases">
        <authorList>
            <consortium name="The Broad Institute Genome Sequencing Platform"/>
            <person name="Cuomo C."/>
            <person name="Litvintseva A."/>
            <person name="Chen Y."/>
            <person name="Heitman J."/>
            <person name="Sun S."/>
            <person name="Springer D."/>
            <person name="Dromer F."/>
            <person name="Young S.K."/>
            <person name="Zeng Q."/>
            <person name="Gargeya S."/>
            <person name="Fitzgerald M."/>
            <person name="Abouelleil A."/>
            <person name="Alvarado L."/>
            <person name="Berlin A.M."/>
            <person name="Chapman S.B."/>
            <person name="Dewar J."/>
            <person name="Goldberg J."/>
            <person name="Griggs A."/>
            <person name="Gujja S."/>
            <person name="Hansen M."/>
            <person name="Howarth C."/>
            <person name="Imamovic A."/>
            <person name="Larimer J."/>
            <person name="McCowan C."/>
            <person name="Murphy C."/>
            <person name="Pearson M."/>
            <person name="Priest M."/>
            <person name="Roberts A."/>
            <person name="Saif S."/>
            <person name="Shea T."/>
            <person name="Sykes S."/>
            <person name="Wortman J."/>
            <person name="Nusbaum C."/>
            <person name="Birren B."/>
        </authorList>
    </citation>
    <scope>NUCLEOTIDE SEQUENCE</scope>
    <source>
        <strain evidence="11">CBS 10737</strain>
    </source>
</reference>
<dbReference type="EMBL" id="KV700117">
    <property type="protein sequence ID" value="OCF47108.1"/>
    <property type="molecule type" value="Genomic_DNA"/>
</dbReference>
<dbReference type="RefSeq" id="XP_019008327.1">
    <property type="nucleotide sequence ID" value="XM_019158581.1"/>
</dbReference>
<dbReference type="EMBL" id="CP144520">
    <property type="protein sequence ID" value="WWC68103.1"/>
    <property type="molecule type" value="Genomic_DNA"/>
</dbReference>
<feature type="compositionally biased region" description="Polar residues" evidence="8">
    <location>
        <begin position="860"/>
        <end position="875"/>
    </location>
</feature>
<sequence length="1813" mass="198082">MANHPQLHITTQAGPSTPTPAPPTRRPLGARKRGVVPGLYVANPDNSDEDETSPPKSSNPSQRSPSISTTYSSISNSGISPISITSNSSRNLTAGPSASTSSTSVSIPTQSQQPSSPSLSIKTQSHPYGHSQSHLPLPTIPAPQSSPLPTIPSFPHQNPSPKSQPPRPNPSPKSSSSSAVPLPRPTPSPAPGSLSRAENSPVPPQPPPQPERHLRRAFTTPVTAQAEQSTRPGHEPRTASGSKIPQHGQHHSPSRALPPLPSPPISTHSPQNRSPSSVSFHRALPSNVHQHFPQNRVSSPEDTLSPATPSEAGGSIMSVGMTNRDRSGSTHNHQVRLQVTTDNEAFHLVDITGIHTAEGIREKVFSKLRIRDEEHPTLSMYRTEIGEPADDIPILPAALLHLCTSQGDSRATLKFLVKQTNVPTSSAASVIPPVAAQPDYTSYRSAADNRRAGMSPITTDLSHPLLNRPSSRHSKEGSLSSASGELVDRSALSTSDWSDIGPEAEEWGGKKTRRTTGTGSSRSPITEHTTSSPAIPTPSSRFGGPRLPPRDASSLSSPSSRHLDLNHPVSPSLVEPFPKPEIRHHAPTPMSGSRASSSQGHPDPFLEFGQAGPGPSSSSSNSRWENAGLGLRIDDDVDPETRALLKMYEAEEIEARRIEAQREAQMAQTADDEEMARKQQAEEKDIWEMIVRMEEEDRQKQENQIAEDEARARQVDAEQRAEEEQRLQNAAIRVATHAEAQEERDSRFHTFDQDRRARQEYFRQQAQMGRPLDESATYHVPIPEERPGSKLDNRPVFRQTSQPVPNRQGSNTMYQSPPTQYSPEIPYPQSGPPRRPSGFAANPYQEASHAQERLHDPRLQQVTGRSTPATHQGQPGSLAARVERQRLPLPYGRDSSNDHLMTPPTVQNVRSMDNLRPLSQQGGAFRPPYANLPPRIAMTPQPGYPERRNVQPAAAGYRSPSIDRIQDGRYPEPARAGNSRIQSLDIAVNETGTIPFPLPHPNSANSSNWQNRPGYNTVPRSARGPSWDDSEPTLGATRPNTVHYDRSPPPPTSPQTATGNPRPSTYYDEFSPPNVGRDTGTYHGFSNVPSPNIWARPRSGSASLSHRPISPVSDAPRRVSVGTAYSDDRESQLPYNQPSHSPEQSTWLSGNRYRRNDADTLSVAGTVSSDITVRAPKSEDTDSNDTARAGVWESHIRDMVQAASQRSGDTDATVRPPSEEDEATLWFTAPNPINTSPRTLSRLSAVRPSPSKPNLMVNTAALSGPDALGLGLHSATTPSDSATESEGTGEGSASESLTGVRRGKSFARPNDPNQWNFRPEPEQLYENLDRVFPKIDLDQPIVQASGSTPTTPAAESPSKLDAVQPISLPSTSSKLSNSITPTPAAAEPNRPSGIGNIVRSKFNKLENRRSIRVVADHKRRTLQRQSRDLASLFSGKKSLPDIIGGDNEDGEKVLAAAAAAAANKVERRSSKMWDHKLVEVTPSKIAAGQMATPIPESPAEAENDSNKPSTVNWVKGELIGKGSYGRVYIALNVTTGDMMAVKQVELPVSETDRTDSRQLSMVKALRDEIGLLRDLEHRNIVAYLGYETSEEFLSIFLEYVPGGTIASIYRTPNQARFEPQLVRFFTEQILEGLAYLHSKNIWHRDLKGDNILVDAQGICKISDFGISKQTSDAYDSYGAATNMKGSVFWMAPEVIHSYAGRTYSGKVDIWSLGCVVLEMWTGKRPWGDMEQVAAMYELFNKRARPPLPSDIHLSEIQLDFMNTKCLATHPEDRPMAKDLLQHPFILDKDRNWTFKDSKIGKAVAKRGAKRVQA</sequence>
<dbReference type="PROSITE" id="PS50011">
    <property type="entry name" value="PROTEIN_KINASE_DOM"/>
    <property type="match status" value="1"/>
</dbReference>
<feature type="compositionally biased region" description="Low complexity" evidence="8">
    <location>
        <begin position="54"/>
        <end position="89"/>
    </location>
</feature>
<dbReference type="InterPro" id="IPR000719">
    <property type="entry name" value="Prot_kinase_dom"/>
</dbReference>
<feature type="region of interest" description="Disordered" evidence="8">
    <location>
        <begin position="697"/>
        <end position="878"/>
    </location>
</feature>
<name>A0A1B9HV21_9TREE</name>
<feature type="compositionally biased region" description="Polar residues" evidence="8">
    <location>
        <begin position="121"/>
        <end position="134"/>
    </location>
</feature>
<keyword evidence="4 7" id="KW-0547">Nucleotide-binding</keyword>
<feature type="region of interest" description="Disordered" evidence="8">
    <location>
        <begin position="291"/>
        <end position="333"/>
    </location>
</feature>
<feature type="compositionally biased region" description="Low complexity" evidence="8">
    <location>
        <begin position="515"/>
        <end position="540"/>
    </location>
</feature>
<protein>
    <submittedName>
        <fullName evidence="10">STE/STE11/BCK1 protein kinase</fullName>
    </submittedName>
</protein>
<evidence type="ECO:0000256" key="8">
    <source>
        <dbReference type="SAM" id="MobiDB-lite"/>
    </source>
</evidence>
<dbReference type="PROSITE" id="PS00107">
    <property type="entry name" value="PROTEIN_KINASE_ATP"/>
    <property type="match status" value="1"/>
</dbReference>
<dbReference type="GO" id="GO:0000196">
    <property type="term" value="P:cell integrity MAPK cascade"/>
    <property type="evidence" value="ECO:0007669"/>
    <property type="project" value="UniProtKB-ARBA"/>
</dbReference>
<feature type="region of interest" description="Disordered" evidence="8">
    <location>
        <begin position="1342"/>
        <end position="1395"/>
    </location>
</feature>
<evidence type="ECO:0000256" key="3">
    <source>
        <dbReference type="ARBA" id="ARBA00022679"/>
    </source>
</evidence>
<evidence type="ECO:0000259" key="9">
    <source>
        <dbReference type="PROSITE" id="PS50011"/>
    </source>
</evidence>
<dbReference type="CDD" id="cd22249">
    <property type="entry name" value="UDM1_RNF168_RNF169-like"/>
    <property type="match status" value="1"/>
</dbReference>
<feature type="region of interest" description="Disordered" evidence="8">
    <location>
        <begin position="1171"/>
        <end position="1254"/>
    </location>
</feature>
<feature type="compositionally biased region" description="Basic and acidic residues" evidence="8">
    <location>
        <begin position="849"/>
        <end position="858"/>
    </location>
</feature>
<dbReference type="GO" id="GO:0005524">
    <property type="term" value="F:ATP binding"/>
    <property type="evidence" value="ECO:0007669"/>
    <property type="project" value="UniProtKB-UniRule"/>
</dbReference>
<feature type="compositionally biased region" description="Polar residues" evidence="8">
    <location>
        <begin position="220"/>
        <end position="231"/>
    </location>
</feature>
<proteinExistence type="inferred from homology"/>
<dbReference type="FunFam" id="3.30.200.20:FF:000387">
    <property type="entry name" value="Serine/threonine-protein kinase STE11"/>
    <property type="match status" value="1"/>
</dbReference>
<comment type="similarity">
    <text evidence="1">Belongs to the protein kinase superfamily. STE Ser/Thr protein kinase family. MAP kinase kinase kinase subfamily.</text>
</comment>
<evidence type="ECO:0000313" key="10">
    <source>
        <dbReference type="EMBL" id="OCF47108.1"/>
    </source>
</evidence>
<keyword evidence="5 10" id="KW-0418">Kinase</keyword>
<evidence type="ECO:0000256" key="2">
    <source>
        <dbReference type="ARBA" id="ARBA00022527"/>
    </source>
</evidence>
<feature type="region of interest" description="Disordered" evidence="8">
    <location>
        <begin position="953"/>
        <end position="978"/>
    </location>
</feature>
<dbReference type="Proteomes" id="UP000094020">
    <property type="component" value="Chromosome 2"/>
</dbReference>
<feature type="compositionally biased region" description="Low complexity" evidence="8">
    <location>
        <begin position="172"/>
        <end position="181"/>
    </location>
</feature>
<dbReference type="PROSITE" id="PS00108">
    <property type="entry name" value="PROTEIN_KINASE_ST"/>
    <property type="match status" value="1"/>
</dbReference>
<dbReference type="SUPFAM" id="SSF56112">
    <property type="entry name" value="Protein kinase-like (PK-like)"/>
    <property type="match status" value="1"/>
</dbReference>
<dbReference type="FunFam" id="1.10.510.10:FF:000182">
    <property type="entry name" value="MAP kinase kinase kinase mkh1"/>
    <property type="match status" value="1"/>
</dbReference>
<dbReference type="SMART" id="SM00220">
    <property type="entry name" value="S_TKc"/>
    <property type="match status" value="1"/>
</dbReference>
<accession>A0A1B9HV21</accession>
<feature type="region of interest" description="Disordered" evidence="8">
    <location>
        <begin position="1268"/>
        <end position="1319"/>
    </location>
</feature>
<dbReference type="InterPro" id="IPR011009">
    <property type="entry name" value="Kinase-like_dom_sf"/>
</dbReference>
<feature type="compositionally biased region" description="Low complexity" evidence="8">
    <location>
        <begin position="1365"/>
        <end position="1380"/>
    </location>
</feature>
<evidence type="ECO:0000256" key="6">
    <source>
        <dbReference type="ARBA" id="ARBA00022840"/>
    </source>
</evidence>
<feature type="compositionally biased region" description="Pro residues" evidence="8">
    <location>
        <begin position="825"/>
        <end position="835"/>
    </location>
</feature>
<dbReference type="GO" id="GO:0004709">
    <property type="term" value="F:MAP kinase kinase kinase activity"/>
    <property type="evidence" value="ECO:0007669"/>
    <property type="project" value="UniProtKB-ARBA"/>
</dbReference>
<dbReference type="PANTHER" id="PTHR11584:SF369">
    <property type="entry name" value="MITOGEN-ACTIVATED PROTEIN KINASE KINASE KINASE 19-RELATED"/>
    <property type="match status" value="1"/>
</dbReference>
<feature type="compositionally biased region" description="Polar residues" evidence="8">
    <location>
        <begin position="798"/>
        <end position="822"/>
    </location>
</feature>
<feature type="compositionally biased region" description="Basic and acidic residues" evidence="8">
    <location>
        <begin position="739"/>
        <end position="761"/>
    </location>
</feature>
<evidence type="ECO:0000256" key="1">
    <source>
        <dbReference type="ARBA" id="ARBA00006529"/>
    </source>
</evidence>
<feature type="region of interest" description="Disordered" evidence="8">
    <location>
        <begin position="453"/>
        <end position="625"/>
    </location>
</feature>
<feature type="compositionally biased region" description="Polar residues" evidence="8">
    <location>
        <begin position="1342"/>
        <end position="1353"/>
    </location>
</feature>
<keyword evidence="12" id="KW-1185">Reference proteome</keyword>
<feature type="region of interest" description="Disordered" evidence="8">
    <location>
        <begin position="995"/>
        <end position="1084"/>
    </location>
</feature>
<dbReference type="KEGG" id="kpin:30175253"/>
<reference evidence="10" key="3">
    <citation type="submission" date="2016-07" db="EMBL/GenBank/DDBJ databases">
        <title>Evolution of pathogenesis and genome organization in the Tremellales.</title>
        <authorList>
            <person name="Cuomo C."/>
            <person name="Litvintseva A."/>
            <person name="Heitman J."/>
            <person name="Chen Y."/>
            <person name="Sun S."/>
            <person name="Springer D."/>
            <person name="Dromer F."/>
            <person name="Young S."/>
            <person name="Zeng Q."/>
            <person name="Chapman S."/>
            <person name="Gujja S."/>
            <person name="Saif S."/>
            <person name="Birren B."/>
        </authorList>
    </citation>
    <scope>NUCLEOTIDE SEQUENCE</scope>
    <source>
        <strain evidence="10">CBS 10737</strain>
    </source>
</reference>
<feature type="compositionally biased region" description="Basic and acidic residues" evidence="8">
    <location>
        <begin position="782"/>
        <end position="795"/>
    </location>
</feature>
<organism evidence="10">
    <name type="scientific">Kwoniella pini CBS 10737</name>
    <dbReference type="NCBI Taxonomy" id="1296096"/>
    <lineage>
        <taxon>Eukaryota</taxon>
        <taxon>Fungi</taxon>
        <taxon>Dikarya</taxon>
        <taxon>Basidiomycota</taxon>
        <taxon>Agaricomycotina</taxon>
        <taxon>Tremellomycetes</taxon>
        <taxon>Tremellales</taxon>
        <taxon>Cryptococcaceae</taxon>
        <taxon>Kwoniella</taxon>
    </lineage>
</organism>
<evidence type="ECO:0000256" key="7">
    <source>
        <dbReference type="PROSITE-ProRule" id="PRU10141"/>
    </source>
</evidence>
<feature type="compositionally biased region" description="Polar residues" evidence="8">
    <location>
        <begin position="1231"/>
        <end position="1242"/>
    </location>
</feature>
<evidence type="ECO:0000256" key="4">
    <source>
        <dbReference type="ARBA" id="ARBA00022741"/>
    </source>
</evidence>
<dbReference type="InterPro" id="IPR017441">
    <property type="entry name" value="Protein_kinase_ATP_BS"/>
</dbReference>
<reference evidence="10" key="1">
    <citation type="submission" date="2013-07" db="EMBL/GenBank/DDBJ databases">
        <title>The Genome Sequence of Cryptococcus pinus CBS10737.</title>
        <authorList>
            <consortium name="The Broad Institute Genome Sequencing Platform"/>
            <person name="Cuomo C."/>
            <person name="Litvintseva A."/>
            <person name="Chen Y."/>
            <person name="Heitman J."/>
            <person name="Sun S."/>
            <person name="Springer D."/>
            <person name="Dromer F."/>
            <person name="Young S.K."/>
            <person name="Zeng Q."/>
            <person name="Gargeya S."/>
            <person name="Fitzgerald M."/>
            <person name="Abouelleil A."/>
            <person name="Alvarado L."/>
            <person name="Berlin A.M."/>
            <person name="Chapman S.B."/>
            <person name="Dewar J."/>
            <person name="Goldberg J."/>
            <person name="Griggs A."/>
            <person name="Gujja S."/>
            <person name="Hansen M."/>
            <person name="Howarth C."/>
            <person name="Imamovic A."/>
            <person name="Larimer J."/>
            <person name="McCowan C."/>
            <person name="Murphy C."/>
            <person name="Pearson M."/>
            <person name="Priest M."/>
            <person name="Roberts A."/>
            <person name="Saif S."/>
            <person name="Shea T."/>
            <person name="Sykes S."/>
            <person name="Wortman J."/>
            <person name="Nusbaum C."/>
            <person name="Birren B."/>
        </authorList>
    </citation>
    <scope>NUCLEOTIDE SEQUENCE [LARGE SCALE GENOMIC DNA]</scope>
    <source>
        <strain evidence="10">CBS 10737</strain>
    </source>
</reference>
<feature type="domain" description="Protein kinase" evidence="9">
    <location>
        <begin position="1513"/>
        <end position="1785"/>
    </location>
</feature>
<feature type="compositionally biased region" description="Low complexity" evidence="8">
    <location>
        <begin position="1281"/>
        <end position="1299"/>
    </location>
</feature>
<reference evidence="11" key="4">
    <citation type="submission" date="2024-02" db="EMBL/GenBank/DDBJ databases">
        <title>Comparative genomics of Cryptococcus and Kwoniella reveals pathogenesis evolution and contrasting modes of karyotype evolution via chromosome fusion or intercentromeric recombination.</title>
        <authorList>
            <person name="Coelho M.A."/>
            <person name="David-Palma M."/>
            <person name="Shea T."/>
            <person name="Bowers K."/>
            <person name="McGinley-Smith S."/>
            <person name="Mohammad A.W."/>
            <person name="Gnirke A."/>
            <person name="Yurkov A.M."/>
            <person name="Nowrousian M."/>
            <person name="Sun S."/>
            <person name="Cuomo C.A."/>
            <person name="Heitman J."/>
        </authorList>
    </citation>
    <scope>NUCLEOTIDE SEQUENCE</scope>
    <source>
        <strain evidence="11">CBS 10737</strain>
    </source>
</reference>
<dbReference type="PANTHER" id="PTHR11584">
    <property type="entry name" value="SERINE/THREONINE PROTEIN KINASE"/>
    <property type="match status" value="1"/>
</dbReference>
<keyword evidence="6 7" id="KW-0067">ATP-binding</keyword>
<feature type="compositionally biased region" description="Polar residues" evidence="8">
    <location>
        <begin position="1133"/>
        <end position="1149"/>
    </location>
</feature>
<feature type="compositionally biased region" description="Pro residues" evidence="8">
    <location>
        <begin position="162"/>
        <end position="171"/>
    </location>
</feature>
<feature type="compositionally biased region" description="Polar residues" evidence="8">
    <location>
        <begin position="590"/>
        <end position="600"/>
    </location>
</feature>
<feature type="region of interest" description="Disordered" evidence="8">
    <location>
        <begin position="1"/>
        <end position="279"/>
    </location>
</feature>
<dbReference type="Gene3D" id="1.10.510.10">
    <property type="entry name" value="Transferase(Phosphotransferase) domain 1"/>
    <property type="match status" value="1"/>
</dbReference>
<feature type="region of interest" description="Disordered" evidence="8">
    <location>
        <begin position="1097"/>
        <end position="1151"/>
    </location>
</feature>
<dbReference type="Pfam" id="PF00069">
    <property type="entry name" value="Pkinase"/>
    <property type="match status" value="1"/>
</dbReference>
<dbReference type="GeneID" id="30175253"/>